<dbReference type="SUPFAM" id="SSF57095">
    <property type="entry name" value="Scorpion toxin-like"/>
    <property type="match status" value="1"/>
</dbReference>
<feature type="compositionally biased region" description="Pro residues" evidence="1">
    <location>
        <begin position="78"/>
        <end position="89"/>
    </location>
</feature>
<keyword evidence="2" id="KW-0732">Signal</keyword>
<proteinExistence type="predicted"/>
<gene>
    <name evidence="4" type="ORF">MIMGU_mgv1a024494mg</name>
</gene>
<feature type="chain" id="PRO_5001507340" description="Knottins-like domain-containing protein" evidence="2">
    <location>
        <begin position="22"/>
        <end position="114"/>
    </location>
</feature>
<protein>
    <recommendedName>
        <fullName evidence="3">Knottins-like domain-containing protein</fullName>
    </recommendedName>
</protein>
<dbReference type="InterPro" id="IPR036574">
    <property type="entry name" value="Scorpion_toxin-like_sf"/>
</dbReference>
<feature type="domain" description="Knottins-like" evidence="3">
    <location>
        <begin position="24"/>
        <end position="70"/>
    </location>
</feature>
<dbReference type="AlphaFoldDB" id="A0A022R3W3"/>
<organism evidence="4 5">
    <name type="scientific">Erythranthe guttata</name>
    <name type="common">Yellow monkey flower</name>
    <name type="synonym">Mimulus guttatus</name>
    <dbReference type="NCBI Taxonomy" id="4155"/>
    <lineage>
        <taxon>Eukaryota</taxon>
        <taxon>Viridiplantae</taxon>
        <taxon>Streptophyta</taxon>
        <taxon>Embryophyta</taxon>
        <taxon>Tracheophyta</taxon>
        <taxon>Spermatophyta</taxon>
        <taxon>Magnoliopsida</taxon>
        <taxon>eudicotyledons</taxon>
        <taxon>Gunneridae</taxon>
        <taxon>Pentapetalae</taxon>
        <taxon>asterids</taxon>
        <taxon>lamiids</taxon>
        <taxon>Lamiales</taxon>
        <taxon>Phrymaceae</taxon>
        <taxon>Erythranthe</taxon>
    </lineage>
</organism>
<dbReference type="InterPro" id="IPR003614">
    <property type="entry name" value="Knottins"/>
</dbReference>
<dbReference type="GO" id="GO:0006952">
    <property type="term" value="P:defense response"/>
    <property type="evidence" value="ECO:0000318"/>
    <property type="project" value="GO_Central"/>
</dbReference>
<name>A0A022R3W3_ERYGU</name>
<feature type="signal peptide" evidence="2">
    <location>
        <begin position="1"/>
        <end position="21"/>
    </location>
</feature>
<keyword evidence="5" id="KW-1185">Reference proteome</keyword>
<accession>A0A022R3W3</accession>
<evidence type="ECO:0000256" key="2">
    <source>
        <dbReference type="SAM" id="SignalP"/>
    </source>
</evidence>
<dbReference type="Proteomes" id="UP000030748">
    <property type="component" value="Unassembled WGS sequence"/>
</dbReference>
<dbReference type="EMBL" id="KI630626">
    <property type="protein sequence ID" value="EYU35337.1"/>
    <property type="molecule type" value="Genomic_DNA"/>
</dbReference>
<evidence type="ECO:0000259" key="3">
    <source>
        <dbReference type="Pfam" id="PF00304"/>
    </source>
</evidence>
<feature type="non-terminal residue" evidence="4">
    <location>
        <position position="114"/>
    </location>
</feature>
<evidence type="ECO:0000313" key="5">
    <source>
        <dbReference type="Proteomes" id="UP000030748"/>
    </source>
</evidence>
<evidence type="ECO:0000256" key="1">
    <source>
        <dbReference type="SAM" id="MobiDB-lite"/>
    </source>
</evidence>
<evidence type="ECO:0000313" key="4">
    <source>
        <dbReference type="EMBL" id="EYU35337.1"/>
    </source>
</evidence>
<sequence>MDKKLLVVVFFIILSTQEIEAVIRTCKSRSREFGGRCIRLTQRNCNIVCMHEDFQYGVCRMGRCYCAKSCGGGGPVVKPPAVKPPPAVKTPPAVENPPENESPPENGPPADQDG</sequence>
<feature type="compositionally biased region" description="Low complexity" evidence="1">
    <location>
        <begin position="90"/>
        <end position="99"/>
    </location>
</feature>
<dbReference type="Pfam" id="PF00304">
    <property type="entry name" value="Gamma-thionin"/>
    <property type="match status" value="1"/>
</dbReference>
<dbReference type="Gene3D" id="3.30.30.10">
    <property type="entry name" value="Knottin, scorpion toxin-like"/>
    <property type="match status" value="1"/>
</dbReference>
<feature type="region of interest" description="Disordered" evidence="1">
    <location>
        <begin position="78"/>
        <end position="114"/>
    </location>
</feature>
<reference evidence="4 5" key="1">
    <citation type="journal article" date="2013" name="Proc. Natl. Acad. Sci. U.S.A.">
        <title>Fine-scale variation in meiotic recombination in Mimulus inferred from population shotgun sequencing.</title>
        <authorList>
            <person name="Hellsten U."/>
            <person name="Wright K.M."/>
            <person name="Jenkins J."/>
            <person name="Shu S."/>
            <person name="Yuan Y."/>
            <person name="Wessler S.R."/>
            <person name="Schmutz J."/>
            <person name="Willis J.H."/>
            <person name="Rokhsar D.S."/>
        </authorList>
    </citation>
    <scope>NUCLEOTIDE SEQUENCE [LARGE SCALE GENOMIC DNA]</scope>
    <source>
        <strain evidence="5">cv. DUN x IM62</strain>
    </source>
</reference>